<evidence type="ECO:0000313" key="1">
    <source>
        <dbReference type="EMBL" id="KAG5846826.1"/>
    </source>
</evidence>
<name>A0A9D3MD50_ANGAN</name>
<comment type="caution">
    <text evidence="1">The sequence shown here is derived from an EMBL/GenBank/DDBJ whole genome shotgun (WGS) entry which is preliminary data.</text>
</comment>
<evidence type="ECO:0000313" key="2">
    <source>
        <dbReference type="Proteomes" id="UP001044222"/>
    </source>
</evidence>
<dbReference type="Proteomes" id="UP001044222">
    <property type="component" value="Chromosome 6"/>
</dbReference>
<sequence>MCLRLWVGLCEYFGQGTGVVEEGVVLHCIRSWRSSSLVMNDTRGGCAERRDHGMREGDTYLQLATVFHSPSCFDQRPCWRTALMWLTGSSPSIIREAPSMVTLSITVFSMTS</sequence>
<gene>
    <name evidence="1" type="ORF">ANANG_G00119090</name>
</gene>
<dbReference type="EMBL" id="JAFIRN010000006">
    <property type="protein sequence ID" value="KAG5846826.1"/>
    <property type="molecule type" value="Genomic_DNA"/>
</dbReference>
<keyword evidence="2" id="KW-1185">Reference proteome</keyword>
<dbReference type="AlphaFoldDB" id="A0A9D3MD50"/>
<proteinExistence type="predicted"/>
<organism evidence="1 2">
    <name type="scientific">Anguilla anguilla</name>
    <name type="common">European freshwater eel</name>
    <name type="synonym">Muraena anguilla</name>
    <dbReference type="NCBI Taxonomy" id="7936"/>
    <lineage>
        <taxon>Eukaryota</taxon>
        <taxon>Metazoa</taxon>
        <taxon>Chordata</taxon>
        <taxon>Craniata</taxon>
        <taxon>Vertebrata</taxon>
        <taxon>Euteleostomi</taxon>
        <taxon>Actinopterygii</taxon>
        <taxon>Neopterygii</taxon>
        <taxon>Teleostei</taxon>
        <taxon>Anguilliformes</taxon>
        <taxon>Anguillidae</taxon>
        <taxon>Anguilla</taxon>
    </lineage>
</organism>
<accession>A0A9D3MD50</accession>
<reference evidence="1" key="1">
    <citation type="submission" date="2021-01" db="EMBL/GenBank/DDBJ databases">
        <title>A chromosome-scale assembly of European eel, Anguilla anguilla.</title>
        <authorList>
            <person name="Henkel C."/>
            <person name="Jong-Raadsen S.A."/>
            <person name="Dufour S."/>
            <person name="Weltzien F.-A."/>
            <person name="Palstra A.P."/>
            <person name="Pelster B."/>
            <person name="Spaink H.P."/>
            <person name="Van Den Thillart G.E."/>
            <person name="Jansen H."/>
            <person name="Zahm M."/>
            <person name="Klopp C."/>
            <person name="Cedric C."/>
            <person name="Louis A."/>
            <person name="Berthelot C."/>
            <person name="Parey E."/>
            <person name="Roest Crollius H."/>
            <person name="Montfort J."/>
            <person name="Robinson-Rechavi M."/>
            <person name="Bucao C."/>
            <person name="Bouchez O."/>
            <person name="Gislard M."/>
            <person name="Lluch J."/>
            <person name="Milhes M."/>
            <person name="Lampietro C."/>
            <person name="Lopez Roques C."/>
            <person name="Donnadieu C."/>
            <person name="Braasch I."/>
            <person name="Desvignes T."/>
            <person name="Postlethwait J."/>
            <person name="Bobe J."/>
            <person name="Guiguen Y."/>
            <person name="Dirks R."/>
        </authorList>
    </citation>
    <scope>NUCLEOTIDE SEQUENCE</scope>
    <source>
        <strain evidence="1">Tag_6206</strain>
        <tissue evidence="1">Liver</tissue>
    </source>
</reference>
<protein>
    <submittedName>
        <fullName evidence="1">Uncharacterized protein</fullName>
    </submittedName>
</protein>